<feature type="transmembrane region" description="Helical" evidence="8">
    <location>
        <begin position="464"/>
        <end position="485"/>
    </location>
</feature>
<dbReference type="InParanoid" id="A0A2V0NUI4"/>
<evidence type="ECO:0000256" key="6">
    <source>
        <dbReference type="ARBA" id="ARBA00022989"/>
    </source>
</evidence>
<dbReference type="GO" id="GO:0016020">
    <property type="term" value="C:membrane"/>
    <property type="evidence" value="ECO:0007669"/>
    <property type="project" value="UniProtKB-SubCell"/>
</dbReference>
<evidence type="ECO:0000256" key="3">
    <source>
        <dbReference type="ARBA" id="ARBA00022448"/>
    </source>
</evidence>
<evidence type="ECO:0000256" key="1">
    <source>
        <dbReference type="ARBA" id="ARBA00004141"/>
    </source>
</evidence>
<dbReference type="Proteomes" id="UP000247498">
    <property type="component" value="Unassembled WGS sequence"/>
</dbReference>
<keyword evidence="5 8" id="KW-0812">Transmembrane</keyword>
<keyword evidence="6 8" id="KW-1133">Transmembrane helix</keyword>
<dbReference type="Pfam" id="PF07690">
    <property type="entry name" value="MFS_1"/>
    <property type="match status" value="1"/>
</dbReference>
<comment type="subcellular location">
    <subcellularLocation>
        <location evidence="1">Membrane</location>
        <topology evidence="1">Multi-pass membrane protein</topology>
    </subcellularLocation>
</comment>
<dbReference type="GO" id="GO:0022857">
    <property type="term" value="F:transmembrane transporter activity"/>
    <property type="evidence" value="ECO:0007669"/>
    <property type="project" value="InterPro"/>
</dbReference>
<feature type="transmembrane region" description="Helical" evidence="8">
    <location>
        <begin position="290"/>
        <end position="317"/>
    </location>
</feature>
<feature type="transmembrane region" description="Helical" evidence="8">
    <location>
        <begin position="430"/>
        <end position="452"/>
    </location>
</feature>
<evidence type="ECO:0000256" key="8">
    <source>
        <dbReference type="SAM" id="Phobius"/>
    </source>
</evidence>
<dbReference type="SUPFAM" id="SSF103473">
    <property type="entry name" value="MFS general substrate transporter"/>
    <property type="match status" value="1"/>
</dbReference>
<keyword evidence="4" id="KW-0762">Sugar transport</keyword>
<accession>A0A2V0NUI4</accession>
<feature type="transmembrane region" description="Helical" evidence="8">
    <location>
        <begin position="99"/>
        <end position="117"/>
    </location>
</feature>
<feature type="transmembrane region" description="Helical" evidence="8">
    <location>
        <begin position="157"/>
        <end position="185"/>
    </location>
</feature>
<dbReference type="STRING" id="307507.A0A2V0NUI4"/>
<dbReference type="FunCoup" id="A0A2V0NUI4">
    <property type="interactions" value="1464"/>
</dbReference>
<dbReference type="InterPro" id="IPR000849">
    <property type="entry name" value="Sugar_P_transporter"/>
</dbReference>
<sequence>MGRASLAGKPSTPAGIEVLHAWYGRRFNHAFYKNMALVLTFLTYALFHATRKPPSVVKSVLKGDKQLLAGATAKGLLSEADVVSSYGWAPFNGPSGQSLLGQVDLAFLAAYAIGMFVAGHIGDRTDLRVFLAGGMVLSGLMTTLFGMAYFWDVHNMSYFIFIMILGGAFQSTGWPSVVSIMANWFGKGKRGLVMGVWNAHTSLGNIAGTVIASACLQYGWGYSFVVPGIAMSAMGVAVYLLLVVQPSDVGLPTAGSYESVKSTDEPQPDDDTSAKPAAAEGESVTFWEAWAIPGVASFALCLFFSKLIAYTFLYWLPYYIKSTPIQGQLLSARQAGDLSTLFDVGGVAGGILAGHLSDKTGASALVATCFTAACVPALWLYRAYGHMTLATNVALMMACGFLVNGPYALITTAVSADLGTHESLNGNAKALATVTAIIDGMGSIGAAIGPFLTGYIAEAAGFDGVFGMLYTSAILAGALLVRLVIKELQTLRLVSVKGHMRVPSGVQLTAKA</sequence>
<keyword evidence="11" id="KW-1185">Reference proteome</keyword>
<evidence type="ECO:0000256" key="4">
    <source>
        <dbReference type="ARBA" id="ARBA00022597"/>
    </source>
</evidence>
<organism evidence="10 11">
    <name type="scientific">Raphidocelis subcapitata</name>
    <dbReference type="NCBI Taxonomy" id="307507"/>
    <lineage>
        <taxon>Eukaryota</taxon>
        <taxon>Viridiplantae</taxon>
        <taxon>Chlorophyta</taxon>
        <taxon>core chlorophytes</taxon>
        <taxon>Chlorophyceae</taxon>
        <taxon>CS clade</taxon>
        <taxon>Sphaeropleales</taxon>
        <taxon>Selenastraceae</taxon>
        <taxon>Raphidocelis</taxon>
    </lineage>
</organism>
<proteinExistence type="inferred from homology"/>
<dbReference type="AlphaFoldDB" id="A0A2V0NUI4"/>
<dbReference type="InterPro" id="IPR011701">
    <property type="entry name" value="MFS"/>
</dbReference>
<feature type="transmembrane region" description="Helical" evidence="8">
    <location>
        <begin position="220"/>
        <end position="242"/>
    </location>
</feature>
<dbReference type="PIRSF" id="PIRSF002808">
    <property type="entry name" value="Hexose_phosphate_transp"/>
    <property type="match status" value="1"/>
</dbReference>
<dbReference type="PROSITE" id="PS50850">
    <property type="entry name" value="MFS"/>
    <property type="match status" value="1"/>
</dbReference>
<dbReference type="InterPro" id="IPR036259">
    <property type="entry name" value="MFS_trans_sf"/>
</dbReference>
<evidence type="ECO:0000256" key="5">
    <source>
        <dbReference type="ARBA" id="ARBA00022692"/>
    </source>
</evidence>
<dbReference type="PANTHER" id="PTHR43184:SF12">
    <property type="entry name" value="SUGAR PHOSPHATE EXCHANGER 3"/>
    <property type="match status" value="1"/>
</dbReference>
<dbReference type="GO" id="GO:0055062">
    <property type="term" value="P:phosphate ion homeostasis"/>
    <property type="evidence" value="ECO:0007669"/>
    <property type="project" value="UniProtKB-ARBA"/>
</dbReference>
<feature type="transmembrane region" description="Helical" evidence="8">
    <location>
        <begin position="129"/>
        <end position="151"/>
    </location>
</feature>
<dbReference type="EMBL" id="BDRX01000023">
    <property type="protein sequence ID" value="GBF91304.1"/>
    <property type="molecule type" value="Genomic_DNA"/>
</dbReference>
<evidence type="ECO:0000259" key="9">
    <source>
        <dbReference type="PROSITE" id="PS50850"/>
    </source>
</evidence>
<dbReference type="PANTHER" id="PTHR43184">
    <property type="entry name" value="MAJOR FACILITATOR SUPERFAMILY TRANSPORTER 16, ISOFORM B"/>
    <property type="match status" value="1"/>
</dbReference>
<comment type="similarity">
    <text evidence="2">Belongs to the major facilitator superfamily. Organophosphate:Pi antiporter (OPA) (TC 2.A.1.4) family.</text>
</comment>
<name>A0A2V0NUI4_9CHLO</name>
<evidence type="ECO:0000313" key="11">
    <source>
        <dbReference type="Proteomes" id="UP000247498"/>
    </source>
</evidence>
<keyword evidence="3" id="KW-0813">Transport</keyword>
<protein>
    <submittedName>
        <fullName evidence="10">Glycerol-3-phosphate transporter</fullName>
    </submittedName>
</protein>
<gene>
    <name evidence="10" type="ORF">Rsub_03624</name>
</gene>
<evidence type="ECO:0000313" key="10">
    <source>
        <dbReference type="EMBL" id="GBF91304.1"/>
    </source>
</evidence>
<evidence type="ECO:0000256" key="2">
    <source>
        <dbReference type="ARBA" id="ARBA00009598"/>
    </source>
</evidence>
<keyword evidence="7 8" id="KW-0472">Membrane</keyword>
<comment type="caution">
    <text evidence="10">The sequence shown here is derived from an EMBL/GenBank/DDBJ whole genome shotgun (WGS) entry which is preliminary data.</text>
</comment>
<dbReference type="Gene3D" id="1.20.1250.20">
    <property type="entry name" value="MFS general substrate transporter like domains"/>
    <property type="match status" value="2"/>
</dbReference>
<feature type="domain" description="Major facilitator superfamily (MFS) profile" evidence="9">
    <location>
        <begin position="29"/>
        <end position="489"/>
    </location>
</feature>
<feature type="transmembrane region" description="Helical" evidence="8">
    <location>
        <begin position="362"/>
        <end position="381"/>
    </location>
</feature>
<dbReference type="OrthoDB" id="3639251at2759"/>
<feature type="transmembrane region" description="Helical" evidence="8">
    <location>
        <begin position="393"/>
        <end position="410"/>
    </location>
</feature>
<dbReference type="InterPro" id="IPR020846">
    <property type="entry name" value="MFS_dom"/>
</dbReference>
<feature type="transmembrane region" description="Helical" evidence="8">
    <location>
        <begin position="30"/>
        <end position="47"/>
    </location>
</feature>
<evidence type="ECO:0000256" key="7">
    <source>
        <dbReference type="ARBA" id="ARBA00023136"/>
    </source>
</evidence>
<reference evidence="10 11" key="1">
    <citation type="journal article" date="2018" name="Sci. Rep.">
        <title>Raphidocelis subcapitata (=Pseudokirchneriella subcapitata) provides an insight into genome evolution and environmental adaptations in the Sphaeropleales.</title>
        <authorList>
            <person name="Suzuki S."/>
            <person name="Yamaguchi H."/>
            <person name="Nakajima N."/>
            <person name="Kawachi M."/>
        </authorList>
    </citation>
    <scope>NUCLEOTIDE SEQUENCE [LARGE SCALE GENOMIC DNA]</scope>
    <source>
        <strain evidence="10 11">NIES-35</strain>
    </source>
</reference>
<dbReference type="FunFam" id="1.20.1250.20:FF:000028">
    <property type="entry name" value="Sugar phosphate exchanger 3 isoform 1"/>
    <property type="match status" value="1"/>
</dbReference>